<dbReference type="AlphaFoldDB" id="A0A857J236"/>
<keyword evidence="3 4" id="KW-0472">Membrane</keyword>
<dbReference type="SUPFAM" id="SSF55073">
    <property type="entry name" value="Nucleotide cyclase"/>
    <property type="match status" value="1"/>
</dbReference>
<dbReference type="InterPro" id="IPR034804">
    <property type="entry name" value="SQR/QFR_C/D"/>
</dbReference>
<dbReference type="SUPFAM" id="SSF54292">
    <property type="entry name" value="2Fe-2S ferredoxin-like"/>
    <property type="match status" value="1"/>
</dbReference>
<dbReference type="GO" id="GO:0006171">
    <property type="term" value="P:cAMP biosynthetic process"/>
    <property type="evidence" value="ECO:0007669"/>
    <property type="project" value="TreeGrafter"/>
</dbReference>
<dbReference type="SUPFAM" id="SSF81343">
    <property type="entry name" value="Fumarate reductase respiratory complex transmembrane subunits"/>
    <property type="match status" value="1"/>
</dbReference>
<dbReference type="Pfam" id="PF00111">
    <property type="entry name" value="Fer2"/>
    <property type="match status" value="1"/>
</dbReference>
<dbReference type="SMART" id="SM00044">
    <property type="entry name" value="CYCc"/>
    <property type="match status" value="1"/>
</dbReference>
<dbReference type="CDD" id="cd07302">
    <property type="entry name" value="CHD"/>
    <property type="match status" value="1"/>
</dbReference>
<dbReference type="InterPro" id="IPR029787">
    <property type="entry name" value="Nucleotide_cyclase"/>
</dbReference>
<dbReference type="PROSITE" id="PS50125">
    <property type="entry name" value="GUANYLATE_CYCLASE_2"/>
    <property type="match status" value="1"/>
</dbReference>
<dbReference type="InterPro" id="IPR050697">
    <property type="entry name" value="Adenylyl/Guanylyl_Cyclase_3/4"/>
</dbReference>
<keyword evidence="2" id="KW-1003">Cell membrane</keyword>
<dbReference type="Gene3D" id="3.10.20.30">
    <property type="match status" value="1"/>
</dbReference>
<keyword evidence="8" id="KW-1185">Reference proteome</keyword>
<feature type="transmembrane region" description="Helical" evidence="4">
    <location>
        <begin position="20"/>
        <end position="37"/>
    </location>
</feature>
<protein>
    <submittedName>
        <fullName evidence="7">2Fe-2S iron-sulfur cluster binding domain-containing protein</fullName>
    </submittedName>
</protein>
<sequence>MSDAPSHRSLPARFPGQRQLRWASGLVLLAYTGLHLLDHALGLVSLAVADLVLALVRGFWHGAFGSLLLYGAASLHLVLAFVGVWERRSLRLPATEAIRILLGFALPLLLAGHLAAMRWAYEAYGLDPDYARAIRGIWSPRAAAFQLCMMAAAWAHGCLGLHMALRARMAWRRMFPLVLCLMVLLPVLATLGFVAMGREIAWTGAPAQMPTAAQSAAASQVARTGSAVYLVLLALLLASRALRARWQRAAPQAWITLHYPGRQLRVPRGWSVLEASREHGIAHLSVCGGRARCSTCRVRVNGPASALPAMGHDEAQTLARVKAPPDVRLACQLRPLADITVLPLFVPGAREAAGRVGRERDVAILFVDLRRWSGLSERQWPFDLVYTLDRYFEIVGGAVQDSGGTANQFIGDSVMAIFGLETDLPTACRQAVAAARLIGQRMDAWSAAFEREFGQPIAFGMGLHAGRAVVAEVGWQDSTTFSAVGEVVNTASRLQDHSKTSAGRLVMSVFVAQQAGLPVPPGEVERVNVRGRGEPLDVLHAALA</sequence>
<feature type="domain" description="Guanylate cyclase" evidence="5">
    <location>
        <begin position="363"/>
        <end position="495"/>
    </location>
</feature>
<evidence type="ECO:0000259" key="6">
    <source>
        <dbReference type="PROSITE" id="PS51085"/>
    </source>
</evidence>
<evidence type="ECO:0000256" key="1">
    <source>
        <dbReference type="ARBA" id="ARBA00004651"/>
    </source>
</evidence>
<dbReference type="PANTHER" id="PTHR43081:SF17">
    <property type="entry name" value="BLL5647 PROTEIN"/>
    <property type="match status" value="1"/>
</dbReference>
<dbReference type="GO" id="GO:0004016">
    <property type="term" value="F:adenylate cyclase activity"/>
    <property type="evidence" value="ECO:0007669"/>
    <property type="project" value="UniProtKB-ARBA"/>
</dbReference>
<proteinExistence type="predicted"/>
<evidence type="ECO:0000256" key="4">
    <source>
        <dbReference type="SAM" id="Phobius"/>
    </source>
</evidence>
<dbReference type="KEGG" id="xyk:GT347_02380"/>
<feature type="domain" description="2Fe-2S ferredoxin-type" evidence="6">
    <location>
        <begin position="253"/>
        <end position="347"/>
    </location>
</feature>
<dbReference type="Proteomes" id="UP000464787">
    <property type="component" value="Chromosome"/>
</dbReference>
<feature type="transmembrane region" description="Helical" evidence="4">
    <location>
        <begin position="217"/>
        <end position="238"/>
    </location>
</feature>
<keyword evidence="4" id="KW-0812">Transmembrane</keyword>
<dbReference type="InterPro" id="IPR001041">
    <property type="entry name" value="2Fe-2S_ferredoxin-type"/>
</dbReference>
<feature type="transmembrane region" description="Helical" evidence="4">
    <location>
        <begin position="177"/>
        <end position="197"/>
    </location>
</feature>
<dbReference type="Gene3D" id="3.30.70.1230">
    <property type="entry name" value="Nucleotide cyclase"/>
    <property type="match status" value="1"/>
</dbReference>
<feature type="transmembrane region" description="Helical" evidence="4">
    <location>
        <begin position="67"/>
        <end position="85"/>
    </location>
</feature>
<accession>A0A857J236</accession>
<feature type="transmembrane region" description="Helical" evidence="4">
    <location>
        <begin position="141"/>
        <end position="165"/>
    </location>
</feature>
<evidence type="ECO:0000313" key="8">
    <source>
        <dbReference type="Proteomes" id="UP000464787"/>
    </source>
</evidence>
<keyword evidence="4" id="KW-1133">Transmembrane helix</keyword>
<dbReference type="GO" id="GO:0051536">
    <property type="term" value="F:iron-sulfur cluster binding"/>
    <property type="evidence" value="ECO:0007669"/>
    <property type="project" value="InterPro"/>
</dbReference>
<organism evidence="7 8">
    <name type="scientific">Xylophilus rhododendri</name>
    <dbReference type="NCBI Taxonomy" id="2697032"/>
    <lineage>
        <taxon>Bacteria</taxon>
        <taxon>Pseudomonadati</taxon>
        <taxon>Pseudomonadota</taxon>
        <taxon>Betaproteobacteria</taxon>
        <taxon>Burkholderiales</taxon>
        <taxon>Xylophilus</taxon>
    </lineage>
</organism>
<dbReference type="GO" id="GO:0035556">
    <property type="term" value="P:intracellular signal transduction"/>
    <property type="evidence" value="ECO:0007669"/>
    <property type="project" value="InterPro"/>
</dbReference>
<reference evidence="7 8" key="1">
    <citation type="submission" date="2020-01" db="EMBL/GenBank/DDBJ databases">
        <title>Genome sequencing of strain KACC 21265.</title>
        <authorList>
            <person name="Heo J."/>
            <person name="Kim S.-J."/>
            <person name="Kim J.-S."/>
            <person name="Hong S.-B."/>
            <person name="Kwon S.-W."/>
        </authorList>
    </citation>
    <scope>NUCLEOTIDE SEQUENCE [LARGE SCALE GENOMIC DNA]</scope>
    <source>
        <strain evidence="7 8">KACC 21265</strain>
    </source>
</reference>
<dbReference type="InterPro" id="IPR001054">
    <property type="entry name" value="A/G_cyclase"/>
</dbReference>
<dbReference type="CDD" id="cd00207">
    <property type="entry name" value="fer2"/>
    <property type="match status" value="1"/>
</dbReference>
<evidence type="ECO:0000313" key="7">
    <source>
        <dbReference type="EMBL" id="QHI96935.1"/>
    </source>
</evidence>
<gene>
    <name evidence="7" type="ORF">GT347_02380</name>
</gene>
<name>A0A857J236_9BURK</name>
<comment type="subcellular location">
    <subcellularLocation>
        <location evidence="1">Cell membrane</location>
        <topology evidence="1">Multi-pass membrane protein</topology>
    </subcellularLocation>
</comment>
<dbReference type="Pfam" id="PF00211">
    <property type="entry name" value="Guanylate_cyc"/>
    <property type="match status" value="1"/>
</dbReference>
<dbReference type="PROSITE" id="PS51085">
    <property type="entry name" value="2FE2S_FER_2"/>
    <property type="match status" value="1"/>
</dbReference>
<evidence type="ECO:0000256" key="3">
    <source>
        <dbReference type="ARBA" id="ARBA00023136"/>
    </source>
</evidence>
<evidence type="ECO:0000259" key="5">
    <source>
        <dbReference type="PROSITE" id="PS50125"/>
    </source>
</evidence>
<dbReference type="EMBL" id="CP047650">
    <property type="protein sequence ID" value="QHI96935.1"/>
    <property type="molecule type" value="Genomic_DNA"/>
</dbReference>
<dbReference type="PANTHER" id="PTHR43081">
    <property type="entry name" value="ADENYLATE CYCLASE, TERMINAL-DIFFERENTIATION SPECIFIC-RELATED"/>
    <property type="match status" value="1"/>
</dbReference>
<dbReference type="GO" id="GO:0005886">
    <property type="term" value="C:plasma membrane"/>
    <property type="evidence" value="ECO:0007669"/>
    <property type="project" value="UniProtKB-SubCell"/>
</dbReference>
<dbReference type="InterPro" id="IPR036010">
    <property type="entry name" value="2Fe-2S_ferredoxin-like_sf"/>
</dbReference>
<feature type="transmembrane region" description="Helical" evidence="4">
    <location>
        <begin position="97"/>
        <end position="121"/>
    </location>
</feature>
<evidence type="ECO:0000256" key="2">
    <source>
        <dbReference type="ARBA" id="ARBA00022475"/>
    </source>
</evidence>
<dbReference type="InterPro" id="IPR012675">
    <property type="entry name" value="Beta-grasp_dom_sf"/>
</dbReference>
<dbReference type="RefSeq" id="WP_160550453.1">
    <property type="nucleotide sequence ID" value="NZ_CP047650.1"/>
</dbReference>